<keyword evidence="2" id="KW-0808">Transferase</keyword>
<comment type="similarity">
    <text evidence="8">Belongs to the bacterial reverse transcriptase family.</text>
</comment>
<dbReference type="SUPFAM" id="SSF56672">
    <property type="entry name" value="DNA/RNA polymerases"/>
    <property type="match status" value="1"/>
</dbReference>
<reference evidence="12 13" key="1">
    <citation type="submission" date="2020-04" db="EMBL/GenBank/DDBJ databases">
        <authorList>
            <person name="Hogendoorn C."/>
        </authorList>
    </citation>
    <scope>NUCLEOTIDE SEQUENCE [LARGE SCALE GENOMIC DNA]</scope>
    <source>
        <strain evidence="12">COOX1</strain>
    </source>
</reference>
<dbReference type="EC" id="2.7.7.49" evidence="1"/>
<evidence type="ECO:0000256" key="5">
    <source>
        <dbReference type="ARBA" id="ARBA00022842"/>
    </source>
</evidence>
<evidence type="ECO:0000256" key="7">
    <source>
        <dbReference type="ARBA" id="ARBA00023118"/>
    </source>
</evidence>
<dbReference type="PANTHER" id="PTHR34047:SF8">
    <property type="entry name" value="PROTEIN YKFC"/>
    <property type="match status" value="1"/>
</dbReference>
<proteinExistence type="inferred from homology"/>
<dbReference type="InterPro" id="IPR000477">
    <property type="entry name" value="RT_dom"/>
</dbReference>
<evidence type="ECO:0000256" key="1">
    <source>
        <dbReference type="ARBA" id="ARBA00012493"/>
    </source>
</evidence>
<dbReference type="PANTHER" id="PTHR34047">
    <property type="entry name" value="NUCLEAR INTRON MATURASE 1, MITOCHONDRIAL-RELATED"/>
    <property type="match status" value="1"/>
</dbReference>
<dbReference type="Pfam" id="PF08388">
    <property type="entry name" value="GIIM"/>
    <property type="match status" value="1"/>
</dbReference>
<keyword evidence="7" id="KW-0051">Antiviral defense</keyword>
<dbReference type="InterPro" id="IPR013597">
    <property type="entry name" value="Mat_intron_G2"/>
</dbReference>
<keyword evidence="5" id="KW-0460">Magnesium</keyword>
<gene>
    <name evidence="12" type="primary">ltrA</name>
    <name evidence="12" type="ORF">COOX1_2355</name>
</gene>
<evidence type="ECO:0000313" key="13">
    <source>
        <dbReference type="Proteomes" id="UP000502196"/>
    </source>
</evidence>
<dbReference type="Gene3D" id="3.30.70.270">
    <property type="match status" value="1"/>
</dbReference>
<evidence type="ECO:0000256" key="4">
    <source>
        <dbReference type="ARBA" id="ARBA00022723"/>
    </source>
</evidence>
<dbReference type="Proteomes" id="UP000502196">
    <property type="component" value="Chromosome"/>
</dbReference>
<dbReference type="GO" id="GO:0003964">
    <property type="term" value="F:RNA-directed DNA polymerase activity"/>
    <property type="evidence" value="ECO:0007669"/>
    <property type="project" value="UniProtKB-KW"/>
</dbReference>
<dbReference type="NCBIfam" id="TIGR04416">
    <property type="entry name" value="group_II_RT_mat"/>
    <property type="match status" value="1"/>
</dbReference>
<evidence type="ECO:0000256" key="9">
    <source>
        <dbReference type="ARBA" id="ARBA00048173"/>
    </source>
</evidence>
<dbReference type="Pfam" id="PF00078">
    <property type="entry name" value="RVT_1"/>
    <property type="match status" value="1"/>
</dbReference>
<feature type="compositionally biased region" description="Basic and acidic residues" evidence="10">
    <location>
        <begin position="11"/>
        <end position="39"/>
    </location>
</feature>
<dbReference type="GO" id="GO:0003723">
    <property type="term" value="F:RNA binding"/>
    <property type="evidence" value="ECO:0007669"/>
    <property type="project" value="InterPro"/>
</dbReference>
<evidence type="ECO:0000256" key="6">
    <source>
        <dbReference type="ARBA" id="ARBA00022918"/>
    </source>
</evidence>
<name>A0A6F9EAA6_9BACL</name>
<keyword evidence="3" id="KW-0548">Nucleotidyltransferase</keyword>
<evidence type="ECO:0000259" key="11">
    <source>
        <dbReference type="PROSITE" id="PS50878"/>
    </source>
</evidence>
<evidence type="ECO:0000313" key="12">
    <source>
        <dbReference type="EMBL" id="CAB3394320.1"/>
    </source>
</evidence>
<dbReference type="GO" id="GO:0046872">
    <property type="term" value="F:metal ion binding"/>
    <property type="evidence" value="ECO:0007669"/>
    <property type="project" value="UniProtKB-KW"/>
</dbReference>
<protein>
    <recommendedName>
        <fullName evidence="1">RNA-directed DNA polymerase</fullName>
        <ecNumber evidence="1">2.7.7.49</ecNumber>
    </recommendedName>
</protein>
<evidence type="ECO:0000256" key="3">
    <source>
        <dbReference type="ARBA" id="ARBA00022695"/>
    </source>
</evidence>
<dbReference type="PROSITE" id="PS50878">
    <property type="entry name" value="RT_POL"/>
    <property type="match status" value="1"/>
</dbReference>
<dbReference type="EMBL" id="LR792683">
    <property type="protein sequence ID" value="CAB3394320.1"/>
    <property type="molecule type" value="Genomic_DNA"/>
</dbReference>
<dbReference type="InterPro" id="IPR043128">
    <property type="entry name" value="Rev_trsase/Diguanyl_cyclase"/>
</dbReference>
<comment type="catalytic activity">
    <reaction evidence="9">
        <text>DNA(n) + a 2'-deoxyribonucleoside 5'-triphosphate = DNA(n+1) + diphosphate</text>
        <dbReference type="Rhea" id="RHEA:22508"/>
        <dbReference type="Rhea" id="RHEA-COMP:17339"/>
        <dbReference type="Rhea" id="RHEA-COMP:17340"/>
        <dbReference type="ChEBI" id="CHEBI:33019"/>
        <dbReference type="ChEBI" id="CHEBI:61560"/>
        <dbReference type="ChEBI" id="CHEBI:173112"/>
        <dbReference type="EC" id="2.7.7.49"/>
    </reaction>
</comment>
<dbReference type="InterPro" id="IPR030931">
    <property type="entry name" value="Group_II_RT_mat"/>
</dbReference>
<dbReference type="PRINTS" id="PR00866">
    <property type="entry name" value="RNADNAPOLMS"/>
</dbReference>
<dbReference type="InterPro" id="IPR043502">
    <property type="entry name" value="DNA/RNA_pol_sf"/>
</dbReference>
<accession>A0A6F9EAA6</accession>
<keyword evidence="6 12" id="KW-0695">RNA-directed DNA polymerase</keyword>
<feature type="region of interest" description="Disordered" evidence="10">
    <location>
        <begin position="1"/>
        <end position="63"/>
    </location>
</feature>
<dbReference type="InterPro" id="IPR000123">
    <property type="entry name" value="Reverse_transcriptase_msDNA"/>
</dbReference>
<dbReference type="GO" id="GO:0051607">
    <property type="term" value="P:defense response to virus"/>
    <property type="evidence" value="ECO:0007669"/>
    <property type="project" value="UniProtKB-KW"/>
</dbReference>
<sequence>MNSGEGPNIKTEVKPVRSREGRRQPKTLNRDYPREEVVKPRGTVGEPSPSPAQSGASPRGEQGDGLMEKVVARQNMLAALKRVEQNKGAPGVDGIPTENLREQIRAEWPRIREELLTGIYRPQPVRRVEIPKPGGGKRMLGIPTVMDRLIQQALLQVLTPIFDPQFSEASYGFRPGRRAHEAVKKARQYVEEGYEWAVDMDLEKFFDRVNHDILMARVARKVTDKRVLKVIRRYLQAGIMVNGVVMEREEGTPQGGPLSPLLANILLDDLDKELEKRGHKFVRYADDANIYVRSKRAGERVLASIRKFLQERLKLKLNEQKSTVDRPWKLKFLGFSMYKRKAGEIRIRLARQSIERVKAKTRTLTARNTPIAMEERIRRLNTYLGGWMGYFALAETPSTFEEIEGWIRRRLRMCLWKQWKRVRTRYRELRALGLPEWVVHQFANARKGPWRMAHGPMNRALGNAYWQAQGLMSLTERYRRLRQSW</sequence>
<dbReference type="AlphaFoldDB" id="A0A6F9EAA6"/>
<dbReference type="InterPro" id="IPR051083">
    <property type="entry name" value="GrpII_Intron_Splice-Mob/Def"/>
</dbReference>
<dbReference type="CDD" id="cd01651">
    <property type="entry name" value="RT_G2_intron"/>
    <property type="match status" value="1"/>
</dbReference>
<evidence type="ECO:0000256" key="8">
    <source>
        <dbReference type="ARBA" id="ARBA00034120"/>
    </source>
</evidence>
<feature type="domain" description="Reverse transcriptase" evidence="11">
    <location>
        <begin position="111"/>
        <end position="337"/>
    </location>
</feature>
<organism evidence="12 13">
    <name type="scientific">Kyrpidia spormannii</name>
    <dbReference type="NCBI Taxonomy" id="2055160"/>
    <lineage>
        <taxon>Bacteria</taxon>
        <taxon>Bacillati</taxon>
        <taxon>Bacillota</taxon>
        <taxon>Bacilli</taxon>
        <taxon>Bacillales</taxon>
        <taxon>Alicyclobacillaceae</taxon>
        <taxon>Kyrpidia</taxon>
    </lineage>
</organism>
<evidence type="ECO:0000256" key="10">
    <source>
        <dbReference type="SAM" id="MobiDB-lite"/>
    </source>
</evidence>
<keyword evidence="4" id="KW-0479">Metal-binding</keyword>
<evidence type="ECO:0000256" key="2">
    <source>
        <dbReference type="ARBA" id="ARBA00022679"/>
    </source>
</evidence>